<feature type="compositionally biased region" description="Low complexity" evidence="1">
    <location>
        <begin position="151"/>
        <end position="162"/>
    </location>
</feature>
<feature type="compositionally biased region" description="Polar residues" evidence="1">
    <location>
        <begin position="95"/>
        <end position="112"/>
    </location>
</feature>
<feature type="region of interest" description="Disordered" evidence="1">
    <location>
        <begin position="27"/>
        <end position="112"/>
    </location>
</feature>
<organism evidence="3 4">
    <name type="scientific">Collybiopsis confluens</name>
    <dbReference type="NCBI Taxonomy" id="2823264"/>
    <lineage>
        <taxon>Eukaryota</taxon>
        <taxon>Fungi</taxon>
        <taxon>Dikarya</taxon>
        <taxon>Basidiomycota</taxon>
        <taxon>Agaricomycotina</taxon>
        <taxon>Agaricomycetes</taxon>
        <taxon>Agaricomycetidae</taxon>
        <taxon>Agaricales</taxon>
        <taxon>Marasmiineae</taxon>
        <taxon>Omphalotaceae</taxon>
        <taxon>Collybiopsis</taxon>
    </lineage>
</organism>
<feature type="compositionally biased region" description="Low complexity" evidence="1">
    <location>
        <begin position="70"/>
        <end position="84"/>
    </location>
</feature>
<accession>A0A8H5HSQ4</accession>
<sequence>MKPIRPKMKKVLLTGFVACMSLFNASSAAPVPHRSSRPTESPSSASTTPTTADIIETAAVGPPSPPSPATTPSSARQAPPSSGNRSRRARGSGGDTSPSSNAHPSVARPSSFSLASLGLGPIDYAAASIARRVSRIFVKRMSAQSGARIPTTTTTMTTQTETAGGEDNNE</sequence>
<dbReference type="AlphaFoldDB" id="A0A8H5HSQ4"/>
<protein>
    <submittedName>
        <fullName evidence="3">Uncharacterized protein</fullName>
    </submittedName>
</protein>
<evidence type="ECO:0000313" key="4">
    <source>
        <dbReference type="Proteomes" id="UP000518752"/>
    </source>
</evidence>
<evidence type="ECO:0000256" key="2">
    <source>
        <dbReference type="SAM" id="SignalP"/>
    </source>
</evidence>
<feature type="compositionally biased region" description="Low complexity" evidence="1">
    <location>
        <begin position="38"/>
        <end position="61"/>
    </location>
</feature>
<reference evidence="3 4" key="1">
    <citation type="journal article" date="2020" name="ISME J.">
        <title>Uncovering the hidden diversity of litter-decomposition mechanisms in mushroom-forming fungi.</title>
        <authorList>
            <person name="Floudas D."/>
            <person name="Bentzer J."/>
            <person name="Ahren D."/>
            <person name="Johansson T."/>
            <person name="Persson P."/>
            <person name="Tunlid A."/>
        </authorList>
    </citation>
    <scope>NUCLEOTIDE SEQUENCE [LARGE SCALE GENOMIC DNA]</scope>
    <source>
        <strain evidence="3 4">CBS 406.79</strain>
    </source>
</reference>
<feature type="region of interest" description="Disordered" evidence="1">
    <location>
        <begin position="142"/>
        <end position="170"/>
    </location>
</feature>
<name>A0A8H5HSQ4_9AGAR</name>
<keyword evidence="4" id="KW-1185">Reference proteome</keyword>
<dbReference type="OrthoDB" id="3042409at2759"/>
<dbReference type="Proteomes" id="UP000518752">
    <property type="component" value="Unassembled WGS sequence"/>
</dbReference>
<feature type="chain" id="PRO_5034394189" evidence="2">
    <location>
        <begin position="29"/>
        <end position="170"/>
    </location>
</feature>
<proteinExistence type="predicted"/>
<feature type="signal peptide" evidence="2">
    <location>
        <begin position="1"/>
        <end position="28"/>
    </location>
</feature>
<evidence type="ECO:0000313" key="3">
    <source>
        <dbReference type="EMBL" id="KAF5388799.1"/>
    </source>
</evidence>
<gene>
    <name evidence="3" type="ORF">D9757_005655</name>
</gene>
<dbReference type="EMBL" id="JAACJN010000026">
    <property type="protein sequence ID" value="KAF5388799.1"/>
    <property type="molecule type" value="Genomic_DNA"/>
</dbReference>
<evidence type="ECO:0000256" key="1">
    <source>
        <dbReference type="SAM" id="MobiDB-lite"/>
    </source>
</evidence>
<comment type="caution">
    <text evidence="3">The sequence shown here is derived from an EMBL/GenBank/DDBJ whole genome shotgun (WGS) entry which is preliminary data.</text>
</comment>
<keyword evidence="2" id="KW-0732">Signal</keyword>